<dbReference type="KEGG" id="mass:CR152_28485"/>
<keyword evidence="3" id="KW-1185">Reference proteome</keyword>
<proteinExistence type="predicted"/>
<dbReference type="Gene3D" id="1.10.510.10">
    <property type="entry name" value="Transferase(Phosphotransferase) domain 1"/>
    <property type="match status" value="1"/>
</dbReference>
<dbReference type="InterPro" id="IPR027417">
    <property type="entry name" value="P-loop_NTPase"/>
</dbReference>
<dbReference type="PROSITE" id="PS50011">
    <property type="entry name" value="PROTEIN_KINASE_DOM"/>
    <property type="match status" value="1"/>
</dbReference>
<dbReference type="SUPFAM" id="SSF52540">
    <property type="entry name" value="P-loop containing nucleoside triphosphate hydrolases"/>
    <property type="match status" value="1"/>
</dbReference>
<dbReference type="AlphaFoldDB" id="A0A2D2DSP6"/>
<dbReference type="GO" id="GO:0005524">
    <property type="term" value="F:ATP binding"/>
    <property type="evidence" value="ECO:0007669"/>
    <property type="project" value="InterPro"/>
</dbReference>
<dbReference type="Proteomes" id="UP000229897">
    <property type="component" value="Chromosome"/>
</dbReference>
<dbReference type="EMBL" id="CP024608">
    <property type="protein sequence ID" value="ATQ78007.1"/>
    <property type="molecule type" value="Genomic_DNA"/>
</dbReference>
<evidence type="ECO:0000313" key="2">
    <source>
        <dbReference type="EMBL" id="ATQ78007.1"/>
    </source>
</evidence>
<organism evidence="2 3">
    <name type="scientific">Massilia violaceinigra</name>
    <dbReference type="NCBI Taxonomy" id="2045208"/>
    <lineage>
        <taxon>Bacteria</taxon>
        <taxon>Pseudomonadati</taxon>
        <taxon>Pseudomonadota</taxon>
        <taxon>Betaproteobacteria</taxon>
        <taxon>Burkholderiales</taxon>
        <taxon>Oxalobacteraceae</taxon>
        <taxon>Telluria group</taxon>
        <taxon>Massilia</taxon>
    </lineage>
</organism>
<dbReference type="Gene3D" id="3.40.50.300">
    <property type="entry name" value="P-loop containing nucleotide triphosphate hydrolases"/>
    <property type="match status" value="1"/>
</dbReference>
<dbReference type="Pfam" id="PF13191">
    <property type="entry name" value="AAA_16"/>
    <property type="match status" value="1"/>
</dbReference>
<dbReference type="SUPFAM" id="SSF56112">
    <property type="entry name" value="Protein kinase-like (PK-like)"/>
    <property type="match status" value="1"/>
</dbReference>
<sequence>MTLTQAPDGYTVIDTLRADEQFVLLRAARDADRLPVLLLAAHGAAPHATALLEHEYALREVLDGAWAATPLALLHGHASATLVLADSGGAPLDLSATPLDLPDFLAQAAAITLAVSYSHHSRLVHRDLAAHHILFDPATAGVRLTGFGMATPLNGPDDPQADLVRLGLILYHMLCGAAAQAGGDGAPGPLAPHRRRPGVDRICSSIVARLLAADPAQRYQSAAGLYADLQHCRSMLEAQGRVEPFVLGCHDGALRVRIPAALVGRAPQLALLDESLRHAAAGGAPQLVLVSGRAGTGKSALVAALRRSDAAQGATIIAGKFDQRQRDIPYATLAQAFQGLVRERLREEPAALAAWRAALREALGPNARLMLDLIPELAMVIGEHASPPPLAPPEAQSRFDGVFRRFLQACRRPGTALLLCLDDVQWIDPASLKLLSHLLTHRGMDHMLAICAWRTREASGAHPMALPRDAMLANGAQVREVVLEALDRAEACELVAAALDCDSAEAAPLAALVFPKTAGNPFFTLQFLTRLGENRLLRFSDSAACWEWDAQAIQAREFSDNVVELMVARLGQLPGCTLDLVKLLACLGPDCGLDTIALVSGMSLLETDEYLWPAARLGLIVREPGNYRFAHDRVQEGAYSMIAASSLPERHLHIGRLLLENVAPGSLDKHVFDIVHHLNRARAAMRDTAELRELARLNALAGTRARNAIAYDSARNYFSLAAALTPARAWKDDLDGTYAMYAALAECEYLCGHLERAGRLFELLVEQSRSRIDLARVALLRVAVYQLRERFDQAVAVALDALALFGVTFPATRAEIDWALREERAAIDARMAGRSIDSLRDEPASTDPEVAIVTELLSDIGSPVFAVRPELYFLLAAKALNYTLTHGSSESSCMIYSRYAILLVSLGAVEDAFAFSALAIEQVQFNAPPSKRSGRLRFVHAAYIHSWRDPIAASVAPLEQAFASCERAGDLPHAGYSAHVATWNAFEAGLPLADVRRMAEHYQGFARRHGNHALVRLLRGYEQLALTLMGEDGHGEDGAAGAIAVIGQGSFGASRARYLLMQQVLAFAFGRYEEALAASEAAAANLHFFLASLNETTHHFYHALAMTAVYRTAPPARRRRLLEAVCDKHALLAGWAGSCPVNFASRHLLVGAELARIDGNPAGAMRGYEDAIAAAMEGGFVQNAALACELAAACCRERGAAFDAIDYGRRALRAWDAWGAQAKVRDLLRRFPELAADASVGEATCGRAAE</sequence>
<dbReference type="InterPro" id="IPR000719">
    <property type="entry name" value="Prot_kinase_dom"/>
</dbReference>
<evidence type="ECO:0000259" key="1">
    <source>
        <dbReference type="PROSITE" id="PS50011"/>
    </source>
</evidence>
<accession>A0A2D2DSP6</accession>
<evidence type="ECO:0000313" key="3">
    <source>
        <dbReference type="Proteomes" id="UP000229897"/>
    </source>
</evidence>
<dbReference type="PANTHER" id="PTHR43642">
    <property type="entry name" value="HYBRID SIGNAL TRANSDUCTION HISTIDINE KINASE G"/>
    <property type="match status" value="1"/>
</dbReference>
<dbReference type="InterPro" id="IPR041664">
    <property type="entry name" value="AAA_16"/>
</dbReference>
<dbReference type="PANTHER" id="PTHR43642:SF1">
    <property type="entry name" value="HYBRID SIGNAL TRANSDUCTION HISTIDINE KINASE G"/>
    <property type="match status" value="1"/>
</dbReference>
<name>A0A2D2DSP6_9BURK</name>
<dbReference type="OrthoDB" id="9801841at2"/>
<protein>
    <recommendedName>
        <fullName evidence="1">Protein kinase domain-containing protein</fullName>
    </recommendedName>
</protein>
<gene>
    <name evidence="2" type="ORF">CR152_28485</name>
</gene>
<reference evidence="2" key="1">
    <citation type="submission" date="2017-10" db="EMBL/GenBank/DDBJ databases">
        <title>Massilia psychrophilum sp. nov., a novel purple-pigmented bacterium isolated from Tianshan glacier, Xinjiang Municipality, China.</title>
        <authorList>
            <person name="Wang H."/>
        </authorList>
    </citation>
    <scope>NUCLEOTIDE SEQUENCE [LARGE SCALE GENOMIC DNA]</scope>
    <source>
        <strain evidence="2">B2</strain>
    </source>
</reference>
<dbReference type="GO" id="GO:0004672">
    <property type="term" value="F:protein kinase activity"/>
    <property type="evidence" value="ECO:0007669"/>
    <property type="project" value="InterPro"/>
</dbReference>
<dbReference type="InterPro" id="IPR011009">
    <property type="entry name" value="Kinase-like_dom_sf"/>
</dbReference>
<dbReference type="InterPro" id="IPR053159">
    <property type="entry name" value="Hybrid_Histidine_Kinase"/>
</dbReference>
<feature type="domain" description="Protein kinase" evidence="1">
    <location>
        <begin position="1"/>
        <end position="246"/>
    </location>
</feature>